<evidence type="ECO:0000313" key="11">
    <source>
        <dbReference type="Proteomes" id="UP000759537"/>
    </source>
</evidence>
<gene>
    <name evidence="10" type="ORF">DFH94DRAFT_689059</name>
</gene>
<feature type="transmembrane region" description="Helical" evidence="7">
    <location>
        <begin position="776"/>
        <end position="796"/>
    </location>
</feature>
<evidence type="ECO:0000256" key="6">
    <source>
        <dbReference type="SAM" id="MobiDB-lite"/>
    </source>
</evidence>
<dbReference type="GO" id="GO:0005874">
    <property type="term" value="C:microtubule"/>
    <property type="evidence" value="ECO:0007669"/>
    <property type="project" value="UniProtKB-KW"/>
</dbReference>
<dbReference type="OrthoDB" id="66546at2759"/>
<protein>
    <recommendedName>
        <fullName evidence="5">Spindle pole body component</fullName>
    </recommendedName>
</protein>
<evidence type="ECO:0000259" key="8">
    <source>
        <dbReference type="Pfam" id="PF04130"/>
    </source>
</evidence>
<feature type="region of interest" description="Disordered" evidence="6">
    <location>
        <begin position="218"/>
        <end position="259"/>
    </location>
</feature>
<dbReference type="GO" id="GO:0051321">
    <property type="term" value="P:meiotic cell cycle"/>
    <property type="evidence" value="ECO:0007669"/>
    <property type="project" value="TreeGrafter"/>
</dbReference>
<dbReference type="Proteomes" id="UP000759537">
    <property type="component" value="Unassembled WGS sequence"/>
</dbReference>
<dbReference type="GO" id="GO:0043015">
    <property type="term" value="F:gamma-tubulin binding"/>
    <property type="evidence" value="ECO:0007669"/>
    <property type="project" value="InterPro"/>
</dbReference>
<feature type="compositionally biased region" description="Low complexity" evidence="6">
    <location>
        <begin position="1"/>
        <end position="31"/>
    </location>
</feature>
<dbReference type="Pfam" id="PF04130">
    <property type="entry name" value="GCP_C_terminal"/>
    <property type="match status" value="1"/>
</dbReference>
<organism evidence="10 11">
    <name type="scientific">Russula ochroleuca</name>
    <dbReference type="NCBI Taxonomy" id="152965"/>
    <lineage>
        <taxon>Eukaryota</taxon>
        <taxon>Fungi</taxon>
        <taxon>Dikarya</taxon>
        <taxon>Basidiomycota</taxon>
        <taxon>Agaricomycotina</taxon>
        <taxon>Agaricomycetes</taxon>
        <taxon>Russulales</taxon>
        <taxon>Russulaceae</taxon>
        <taxon>Russula</taxon>
    </lineage>
</organism>
<dbReference type="GO" id="GO:0000922">
    <property type="term" value="C:spindle pole"/>
    <property type="evidence" value="ECO:0007669"/>
    <property type="project" value="InterPro"/>
</dbReference>
<dbReference type="GO" id="GO:0051011">
    <property type="term" value="F:microtubule minus-end binding"/>
    <property type="evidence" value="ECO:0007669"/>
    <property type="project" value="TreeGrafter"/>
</dbReference>
<keyword evidence="7" id="KW-1133">Transmembrane helix</keyword>
<evidence type="ECO:0000256" key="1">
    <source>
        <dbReference type="ARBA" id="ARBA00010337"/>
    </source>
</evidence>
<dbReference type="GO" id="GO:0031122">
    <property type="term" value="P:cytoplasmic microtubule organization"/>
    <property type="evidence" value="ECO:0007669"/>
    <property type="project" value="TreeGrafter"/>
</dbReference>
<dbReference type="GO" id="GO:0000278">
    <property type="term" value="P:mitotic cell cycle"/>
    <property type="evidence" value="ECO:0007669"/>
    <property type="project" value="TreeGrafter"/>
</dbReference>
<evidence type="ECO:0000256" key="4">
    <source>
        <dbReference type="ARBA" id="ARBA00023212"/>
    </source>
</evidence>
<dbReference type="GO" id="GO:0051225">
    <property type="term" value="P:spindle assembly"/>
    <property type="evidence" value="ECO:0007669"/>
    <property type="project" value="TreeGrafter"/>
</dbReference>
<dbReference type="InterPro" id="IPR007259">
    <property type="entry name" value="GCP"/>
</dbReference>
<feature type="compositionally biased region" description="Basic and acidic residues" evidence="6">
    <location>
        <begin position="932"/>
        <end position="942"/>
    </location>
</feature>
<keyword evidence="11" id="KW-1185">Reference proteome</keyword>
<name>A0A9P5TCE1_9AGAM</name>
<dbReference type="InterPro" id="IPR041470">
    <property type="entry name" value="GCP_N"/>
</dbReference>
<feature type="domain" description="Gamma tubulin complex component C-terminal" evidence="8">
    <location>
        <begin position="681"/>
        <end position="918"/>
    </location>
</feature>
<dbReference type="AlphaFoldDB" id="A0A9P5TCE1"/>
<dbReference type="PANTHER" id="PTHR19302:SF33">
    <property type="entry name" value="GAMMA-TUBULIN COMPLEX COMPONENT 5"/>
    <property type="match status" value="1"/>
</dbReference>
<sequence length="1044" mass="116541">MSRPASVASSYRPSSRTSRPLSSASLRPISRTGHVPSKFSQRLPSRQMTRIISLCHTLVSQITDLQHEDEDGDFRALADIVIRSLDYNTKAAPSSSMNDITKQLHGRTERARINSQDSWADALELSFCLLKSKADKIHDIDSEITPTHLPNHLMFLIILSVPPTPLVVEHAELYLESSRAPRVDPISISWKTILDEEPFEGQHWEGIYGLPPGSTVEGWETRSLDSTPPYSPLPLDDPSDLSPSLSSTDSLPSVEAKSSLNQDVELARPSVDLIFAERNSLKHGIPYGVKYIHEHDAVREVLMAFQGYKNSFLIWTESDDGTFSFEPTPDTPRIIHLTEGSQLSATQSFAQTASTVEHLRRFVTSISGRTAKLNSRAAGDFRLVTRTVEAFSEAVEIQIGIFNSWCANREREIILSLVGKGPPLTVSLLKLEKAVRDSFSQVFDALLDVLRTVMRKASGRQNKNMEVWMLLDLPIQLSPFTMSILLLDTLLTAADSSSSNGDMETSKALMQVFTASAEPIWTMTGLWLNHGMPTQDQALVQEGDSLTALDDEFFIQDNGLSILDSDFWTDGFTIRDANPEARASESASVLLDLIANHVLRAGKAVGLLRILDLPLINEGTPGPTWMTDWPTFTALLHEHHAAALVETSKEHLARFVHDIVLPRCQIPQKQLAQMAISECDLWLHLTAIEELYLMRKGDALSYFSDALFAKMDSGQTWSDFHFLNNTFRDTLNKYSINRIEPTLVRFSYSGSRDKASKGTVDALDDLLVEYAAPFPLTYVFDMFASGIYCSVFGFLLQIRRAKNVLEGAHMRDIASRQESKEYPNKNIFAMRSKLIWFINTLLNFIATYVVHRQLLSFHASLKLAESLDEMISLHNSHLQRLESECLLQTNTFALRQAIISILNMTLRFRDALAADVGEAPRIAQSSTSVASRSHDSRREQEGRRRKSSIGFARTSREAALASDSDSDLEEEEALRLGSFGSHHHNEPPVSGDGQQLFGDIYEMQDELDKLVRFVQREVEGLAGGTSGTASTFSVLAFALEDWGR</sequence>
<proteinExistence type="inferred from homology"/>
<dbReference type="GO" id="GO:0005816">
    <property type="term" value="C:spindle pole body"/>
    <property type="evidence" value="ECO:0007669"/>
    <property type="project" value="UniProtKB-ARBA"/>
</dbReference>
<keyword evidence="3 5" id="KW-0493">Microtubule</keyword>
<evidence type="ECO:0000256" key="5">
    <source>
        <dbReference type="RuleBase" id="RU363050"/>
    </source>
</evidence>
<comment type="caution">
    <text evidence="10">The sequence shown here is derived from an EMBL/GenBank/DDBJ whole genome shotgun (WGS) entry which is preliminary data.</text>
</comment>
<feature type="region of interest" description="Disordered" evidence="6">
    <location>
        <begin position="1"/>
        <end position="42"/>
    </location>
</feature>
<dbReference type="Gene3D" id="1.20.120.1900">
    <property type="entry name" value="Gamma-tubulin complex, C-terminal domain"/>
    <property type="match status" value="1"/>
</dbReference>
<dbReference type="InterPro" id="IPR040457">
    <property type="entry name" value="GCP_C"/>
</dbReference>
<keyword evidence="7" id="KW-0812">Transmembrane</keyword>
<dbReference type="PANTHER" id="PTHR19302">
    <property type="entry name" value="GAMMA TUBULIN COMPLEX PROTEIN"/>
    <property type="match status" value="1"/>
</dbReference>
<keyword evidence="2 5" id="KW-0963">Cytoplasm</keyword>
<evidence type="ECO:0000259" key="9">
    <source>
        <dbReference type="Pfam" id="PF17681"/>
    </source>
</evidence>
<evidence type="ECO:0000256" key="2">
    <source>
        <dbReference type="ARBA" id="ARBA00022490"/>
    </source>
</evidence>
<dbReference type="GO" id="GO:0007020">
    <property type="term" value="P:microtubule nucleation"/>
    <property type="evidence" value="ECO:0007669"/>
    <property type="project" value="InterPro"/>
</dbReference>
<dbReference type="Pfam" id="PF17681">
    <property type="entry name" value="GCP_N_terminal"/>
    <property type="match status" value="1"/>
</dbReference>
<dbReference type="InterPro" id="IPR042241">
    <property type="entry name" value="GCP_C_sf"/>
</dbReference>
<feature type="region of interest" description="Disordered" evidence="6">
    <location>
        <begin position="923"/>
        <end position="949"/>
    </location>
</feature>
<reference evidence="10" key="1">
    <citation type="submission" date="2019-10" db="EMBL/GenBank/DDBJ databases">
        <authorList>
            <consortium name="DOE Joint Genome Institute"/>
            <person name="Kuo A."/>
            <person name="Miyauchi S."/>
            <person name="Kiss E."/>
            <person name="Drula E."/>
            <person name="Kohler A."/>
            <person name="Sanchez-Garcia M."/>
            <person name="Andreopoulos B."/>
            <person name="Barry K.W."/>
            <person name="Bonito G."/>
            <person name="Buee M."/>
            <person name="Carver A."/>
            <person name="Chen C."/>
            <person name="Cichocki N."/>
            <person name="Clum A."/>
            <person name="Culley D."/>
            <person name="Crous P.W."/>
            <person name="Fauchery L."/>
            <person name="Girlanda M."/>
            <person name="Hayes R."/>
            <person name="Keri Z."/>
            <person name="LaButti K."/>
            <person name="Lipzen A."/>
            <person name="Lombard V."/>
            <person name="Magnuson J."/>
            <person name="Maillard F."/>
            <person name="Morin E."/>
            <person name="Murat C."/>
            <person name="Nolan M."/>
            <person name="Ohm R."/>
            <person name="Pangilinan J."/>
            <person name="Pereira M."/>
            <person name="Perotto S."/>
            <person name="Peter M."/>
            <person name="Riley R."/>
            <person name="Sitrit Y."/>
            <person name="Stielow B."/>
            <person name="Szollosi G."/>
            <person name="Zifcakova L."/>
            <person name="Stursova M."/>
            <person name="Spatafora J.W."/>
            <person name="Tedersoo L."/>
            <person name="Vaario L.-M."/>
            <person name="Yamada A."/>
            <person name="Yan M."/>
            <person name="Wang P."/>
            <person name="Xu J."/>
            <person name="Bruns T."/>
            <person name="Baldrian P."/>
            <person name="Vilgalys R."/>
            <person name="Henrissat B."/>
            <person name="Grigoriev I.V."/>
            <person name="Hibbett D."/>
            <person name="Nagy L.G."/>
            <person name="Martin F.M."/>
        </authorList>
    </citation>
    <scope>NUCLEOTIDE SEQUENCE</scope>
    <source>
        <strain evidence="10">Prilba</strain>
    </source>
</reference>
<comment type="similarity">
    <text evidence="1 5">Belongs to the TUBGCP family.</text>
</comment>
<evidence type="ECO:0000256" key="3">
    <source>
        <dbReference type="ARBA" id="ARBA00022701"/>
    </source>
</evidence>
<feature type="domain" description="Gamma tubulin complex component protein N-terminal" evidence="9">
    <location>
        <begin position="298"/>
        <end position="631"/>
    </location>
</feature>
<keyword evidence="4 5" id="KW-0206">Cytoskeleton</keyword>
<feature type="compositionally biased region" description="Low complexity" evidence="6">
    <location>
        <begin position="224"/>
        <end position="253"/>
    </location>
</feature>
<dbReference type="EMBL" id="WHVB01000003">
    <property type="protein sequence ID" value="KAF8484666.1"/>
    <property type="molecule type" value="Genomic_DNA"/>
</dbReference>
<dbReference type="GO" id="GO:0000930">
    <property type="term" value="C:gamma-tubulin complex"/>
    <property type="evidence" value="ECO:0007669"/>
    <property type="project" value="TreeGrafter"/>
</dbReference>
<keyword evidence="7" id="KW-0472">Membrane</keyword>
<evidence type="ECO:0000256" key="7">
    <source>
        <dbReference type="SAM" id="Phobius"/>
    </source>
</evidence>
<accession>A0A9P5TCE1</accession>
<evidence type="ECO:0000313" key="10">
    <source>
        <dbReference type="EMBL" id="KAF8484666.1"/>
    </source>
</evidence>
<reference evidence="10" key="2">
    <citation type="journal article" date="2020" name="Nat. Commun.">
        <title>Large-scale genome sequencing of mycorrhizal fungi provides insights into the early evolution of symbiotic traits.</title>
        <authorList>
            <person name="Miyauchi S."/>
            <person name="Kiss E."/>
            <person name="Kuo A."/>
            <person name="Drula E."/>
            <person name="Kohler A."/>
            <person name="Sanchez-Garcia M."/>
            <person name="Morin E."/>
            <person name="Andreopoulos B."/>
            <person name="Barry K.W."/>
            <person name="Bonito G."/>
            <person name="Buee M."/>
            <person name="Carver A."/>
            <person name="Chen C."/>
            <person name="Cichocki N."/>
            <person name="Clum A."/>
            <person name="Culley D."/>
            <person name="Crous P.W."/>
            <person name="Fauchery L."/>
            <person name="Girlanda M."/>
            <person name="Hayes R.D."/>
            <person name="Keri Z."/>
            <person name="LaButti K."/>
            <person name="Lipzen A."/>
            <person name="Lombard V."/>
            <person name="Magnuson J."/>
            <person name="Maillard F."/>
            <person name="Murat C."/>
            <person name="Nolan M."/>
            <person name="Ohm R.A."/>
            <person name="Pangilinan J."/>
            <person name="Pereira M.F."/>
            <person name="Perotto S."/>
            <person name="Peter M."/>
            <person name="Pfister S."/>
            <person name="Riley R."/>
            <person name="Sitrit Y."/>
            <person name="Stielow J.B."/>
            <person name="Szollosi G."/>
            <person name="Zifcakova L."/>
            <person name="Stursova M."/>
            <person name="Spatafora J.W."/>
            <person name="Tedersoo L."/>
            <person name="Vaario L.M."/>
            <person name="Yamada A."/>
            <person name="Yan M."/>
            <person name="Wang P."/>
            <person name="Xu J."/>
            <person name="Bruns T."/>
            <person name="Baldrian P."/>
            <person name="Vilgalys R."/>
            <person name="Dunand C."/>
            <person name="Henrissat B."/>
            <person name="Grigoriev I.V."/>
            <person name="Hibbett D."/>
            <person name="Nagy L.G."/>
            <person name="Martin F.M."/>
        </authorList>
    </citation>
    <scope>NUCLEOTIDE SEQUENCE</scope>
    <source>
        <strain evidence="10">Prilba</strain>
    </source>
</reference>
<comment type="subcellular location">
    <subcellularLocation>
        <location evidence="5">Cytoplasm</location>
        <location evidence="5">Cytoskeleton</location>
        <location evidence="5">Microtubule organizing center</location>
    </subcellularLocation>
</comment>
<feature type="transmembrane region" description="Helical" evidence="7">
    <location>
        <begin position="834"/>
        <end position="851"/>
    </location>
</feature>